<dbReference type="PRINTS" id="PR00385">
    <property type="entry name" value="P450"/>
</dbReference>
<sequence>DFVTLSTSRGDASMELIVTLALGAFTLVLAVLLKQRRTVQQNFPPGPPPLPVIGNLLQLDRKALFKSFVKLSKTYGPVLTVYFGVKRVVVLVGFKTVQEALVDKAEQFAGRAPIPVLSRINKGYGLGTSNGERWRQLREFTFRTLRDFVTGQKRTEQSIQEEAKHLAKELCSAEGTPCEPTNLLNLAGCNVICSLVFGERFDYKDPRFAHLLHLLSEMLSGVRGPWGQLYNTFPKLLEYLPGPHRQIFSCAEQLADFLMEEICTHKKTLNPSCPRDFIDCFLLKMEQEKDSSSTEFHNNNMVYTILGLFIAGAETTSTTLRYALMLVIKHPRVQERIQKEIDAVIGAQRHPALEDLKAMPFTNAVIHEVQRLLDVVPMNLPHMATQNISFRGYTIPAGTTVIPLLHSVLRDEEQWASPDSFYPQHFLNGDGSFKKNPAFLVFSAGHRSCAGESLAYAEIFIMFTSLLQKFSFTCPGGPHSLDVTPVPSSFANIPQAYQLIATPR</sequence>
<dbReference type="OMA" id="IPPTYKL"/>
<dbReference type="InterPro" id="IPR036396">
    <property type="entry name" value="Cyt_P450_sf"/>
</dbReference>
<comment type="subcellular location">
    <subcellularLocation>
        <location evidence="3">Endoplasmic reticulum membrane</location>
    </subcellularLocation>
    <subcellularLocation>
        <location evidence="2">Microsome membrane</location>
    </subcellularLocation>
</comment>
<dbReference type="PROSITE" id="PS00086">
    <property type="entry name" value="CYTOCHROME_P450"/>
    <property type="match status" value="1"/>
</dbReference>
<comment type="cofactor">
    <cofactor evidence="1 13">
        <name>heme</name>
        <dbReference type="ChEBI" id="CHEBI:30413"/>
    </cofactor>
</comment>
<dbReference type="GeneTree" id="ENSGT00940000162064"/>
<evidence type="ECO:0000256" key="11">
    <source>
        <dbReference type="ARBA" id="ARBA00023033"/>
    </source>
</evidence>
<dbReference type="GO" id="GO:0005789">
    <property type="term" value="C:endoplasmic reticulum membrane"/>
    <property type="evidence" value="ECO:0007669"/>
    <property type="project" value="UniProtKB-SubCell"/>
</dbReference>
<dbReference type="CDD" id="cd11026">
    <property type="entry name" value="CYP2"/>
    <property type="match status" value="1"/>
</dbReference>
<accession>W5MXF0</accession>
<evidence type="ECO:0000313" key="16">
    <source>
        <dbReference type="Ensembl" id="ENSLOCP00000013059.1"/>
    </source>
</evidence>
<feature type="transmembrane region" description="Helical" evidence="15">
    <location>
        <begin position="12"/>
        <end position="33"/>
    </location>
</feature>
<evidence type="ECO:0000256" key="8">
    <source>
        <dbReference type="ARBA" id="ARBA00022848"/>
    </source>
</evidence>
<keyword evidence="15" id="KW-1133">Transmembrane helix</keyword>
<dbReference type="eggNOG" id="KOG0156">
    <property type="taxonomic scope" value="Eukaryota"/>
</dbReference>
<dbReference type="Pfam" id="PF00067">
    <property type="entry name" value="p450"/>
    <property type="match status" value="1"/>
</dbReference>
<keyword evidence="10 13" id="KW-0408">Iron</keyword>
<dbReference type="Gene3D" id="1.10.630.10">
    <property type="entry name" value="Cytochrome P450"/>
    <property type="match status" value="1"/>
</dbReference>
<keyword evidence="17" id="KW-1185">Reference proteome</keyword>
<evidence type="ECO:0000256" key="6">
    <source>
        <dbReference type="ARBA" id="ARBA00022723"/>
    </source>
</evidence>
<dbReference type="EMBL" id="AHAT01000188">
    <property type="status" value="NOT_ANNOTATED_CDS"/>
    <property type="molecule type" value="Genomic_DNA"/>
</dbReference>
<evidence type="ECO:0000256" key="1">
    <source>
        <dbReference type="ARBA" id="ARBA00001971"/>
    </source>
</evidence>
<dbReference type="PANTHER" id="PTHR24300:SF153">
    <property type="entry name" value="CYTOCHROME P450 2G1-LIKE-RELATED"/>
    <property type="match status" value="1"/>
</dbReference>
<keyword evidence="8" id="KW-0492">Microsome</keyword>
<dbReference type="STRING" id="7918.ENSLOCP00000013059"/>
<dbReference type="InterPro" id="IPR001128">
    <property type="entry name" value="Cyt_P450"/>
</dbReference>
<dbReference type="SUPFAM" id="SSF48264">
    <property type="entry name" value="Cytochrome P450"/>
    <property type="match status" value="1"/>
</dbReference>
<dbReference type="FunFam" id="1.10.630.10:FF:000010">
    <property type="entry name" value="cytochrome P450 2W1 isoform X2"/>
    <property type="match status" value="1"/>
</dbReference>
<dbReference type="GO" id="GO:0005737">
    <property type="term" value="C:cytoplasm"/>
    <property type="evidence" value="ECO:0000318"/>
    <property type="project" value="GO_Central"/>
</dbReference>
<dbReference type="InterPro" id="IPR017972">
    <property type="entry name" value="Cyt_P450_CS"/>
</dbReference>
<evidence type="ECO:0000256" key="14">
    <source>
        <dbReference type="RuleBase" id="RU000461"/>
    </source>
</evidence>
<evidence type="ECO:0000256" key="9">
    <source>
        <dbReference type="ARBA" id="ARBA00023002"/>
    </source>
</evidence>
<evidence type="ECO:0000256" key="4">
    <source>
        <dbReference type="ARBA" id="ARBA00010617"/>
    </source>
</evidence>
<name>W5MXF0_LEPOC</name>
<dbReference type="InterPro" id="IPR002401">
    <property type="entry name" value="Cyt_P450_E_grp-I"/>
</dbReference>
<dbReference type="PRINTS" id="PR00463">
    <property type="entry name" value="EP450I"/>
</dbReference>
<evidence type="ECO:0000256" key="2">
    <source>
        <dbReference type="ARBA" id="ARBA00004524"/>
    </source>
</evidence>
<dbReference type="GO" id="GO:0005506">
    <property type="term" value="F:iron ion binding"/>
    <property type="evidence" value="ECO:0007669"/>
    <property type="project" value="InterPro"/>
</dbReference>
<evidence type="ECO:0000256" key="10">
    <source>
        <dbReference type="ARBA" id="ARBA00023004"/>
    </source>
</evidence>
<reference evidence="16" key="3">
    <citation type="submission" date="2025-09" db="UniProtKB">
        <authorList>
            <consortium name="Ensembl"/>
        </authorList>
    </citation>
    <scope>IDENTIFICATION</scope>
</reference>
<dbReference type="AlphaFoldDB" id="W5MXF0"/>
<dbReference type="Proteomes" id="UP000018468">
    <property type="component" value="Linkage group LG10"/>
</dbReference>
<dbReference type="GO" id="GO:0006805">
    <property type="term" value="P:xenobiotic metabolic process"/>
    <property type="evidence" value="ECO:0000318"/>
    <property type="project" value="GO_Central"/>
</dbReference>
<dbReference type="InParanoid" id="W5MXF0"/>
<proteinExistence type="inferred from homology"/>
<dbReference type="Ensembl" id="ENSLOCT00000013087.1">
    <property type="protein sequence ID" value="ENSLOCP00000013059.1"/>
    <property type="gene ID" value="ENSLOCG00000010655.1"/>
</dbReference>
<reference evidence="16" key="2">
    <citation type="submission" date="2025-08" db="UniProtKB">
        <authorList>
            <consortium name="Ensembl"/>
        </authorList>
    </citation>
    <scope>IDENTIFICATION</scope>
</reference>
<protein>
    <submittedName>
        <fullName evidence="16">Cytochrome P450, family 2, subfamily Y, polypeptide 3</fullName>
    </submittedName>
</protein>
<dbReference type="EMBL" id="AHAT01000189">
    <property type="status" value="NOT_ANNOTATED_CDS"/>
    <property type="molecule type" value="Genomic_DNA"/>
</dbReference>
<keyword evidence="7" id="KW-0256">Endoplasmic reticulum</keyword>
<dbReference type="GO" id="GO:0046222">
    <property type="term" value="P:aflatoxin metabolic process"/>
    <property type="evidence" value="ECO:0007669"/>
    <property type="project" value="UniProtKB-ARBA"/>
</dbReference>
<evidence type="ECO:0000256" key="5">
    <source>
        <dbReference type="ARBA" id="ARBA00022617"/>
    </source>
</evidence>
<evidence type="ECO:0000256" key="12">
    <source>
        <dbReference type="ARBA" id="ARBA00023136"/>
    </source>
</evidence>
<evidence type="ECO:0000256" key="15">
    <source>
        <dbReference type="SAM" id="Phobius"/>
    </source>
</evidence>
<dbReference type="GO" id="GO:0020037">
    <property type="term" value="F:heme binding"/>
    <property type="evidence" value="ECO:0000318"/>
    <property type="project" value="GO_Central"/>
</dbReference>
<evidence type="ECO:0000256" key="3">
    <source>
        <dbReference type="ARBA" id="ARBA00004586"/>
    </source>
</evidence>
<evidence type="ECO:0000256" key="7">
    <source>
        <dbReference type="ARBA" id="ARBA00022824"/>
    </source>
</evidence>
<dbReference type="Bgee" id="ENSLOCG00000010655">
    <property type="expression patterns" value="Expressed in zone of skin and 11 other cell types or tissues"/>
</dbReference>
<keyword evidence="11 14" id="KW-0503">Monooxygenase</keyword>
<keyword evidence="15" id="KW-0812">Transmembrane</keyword>
<dbReference type="GO" id="GO:0006082">
    <property type="term" value="P:organic acid metabolic process"/>
    <property type="evidence" value="ECO:0000318"/>
    <property type="project" value="GO_Central"/>
</dbReference>
<evidence type="ECO:0000256" key="13">
    <source>
        <dbReference type="PIRSR" id="PIRSR602401-1"/>
    </source>
</evidence>
<dbReference type="GO" id="GO:0016712">
    <property type="term" value="F:oxidoreductase activity, acting on paired donors, with incorporation or reduction of molecular oxygen, reduced flavin or flavoprotein as one donor, and incorporation of one atom of oxygen"/>
    <property type="evidence" value="ECO:0000318"/>
    <property type="project" value="GO_Central"/>
</dbReference>
<keyword evidence="5 13" id="KW-0349">Heme</keyword>
<keyword evidence="9 14" id="KW-0560">Oxidoreductase</keyword>
<keyword evidence="6 13" id="KW-0479">Metal-binding</keyword>
<organism evidence="16 17">
    <name type="scientific">Lepisosteus oculatus</name>
    <name type="common">Spotted gar</name>
    <dbReference type="NCBI Taxonomy" id="7918"/>
    <lineage>
        <taxon>Eukaryota</taxon>
        <taxon>Metazoa</taxon>
        <taxon>Chordata</taxon>
        <taxon>Craniata</taxon>
        <taxon>Vertebrata</taxon>
        <taxon>Euteleostomi</taxon>
        <taxon>Actinopterygii</taxon>
        <taxon>Neopterygii</taxon>
        <taxon>Holostei</taxon>
        <taxon>Semionotiformes</taxon>
        <taxon>Lepisosteidae</taxon>
        <taxon>Lepisosteus</taxon>
    </lineage>
</organism>
<dbReference type="HOGENOM" id="CLU_001570_22_3_1"/>
<feature type="binding site" description="axial binding residue" evidence="13">
    <location>
        <position position="449"/>
    </location>
    <ligand>
        <name>heme</name>
        <dbReference type="ChEBI" id="CHEBI:30413"/>
    </ligand>
    <ligandPart>
        <name>Fe</name>
        <dbReference type="ChEBI" id="CHEBI:18248"/>
    </ligandPart>
</feature>
<dbReference type="EMBL" id="AHAT01000187">
    <property type="status" value="NOT_ANNOTATED_CDS"/>
    <property type="molecule type" value="Genomic_DNA"/>
</dbReference>
<reference evidence="17" key="1">
    <citation type="submission" date="2011-12" db="EMBL/GenBank/DDBJ databases">
        <title>The Draft Genome of Lepisosteus oculatus.</title>
        <authorList>
            <consortium name="The Broad Institute Genome Assembly &amp; Analysis Group"/>
            <consortium name="Computational R&amp;D Group"/>
            <consortium name="and Sequencing Platform"/>
            <person name="Di Palma F."/>
            <person name="Alfoldi J."/>
            <person name="Johnson J."/>
            <person name="Berlin A."/>
            <person name="Gnerre S."/>
            <person name="Jaffe D."/>
            <person name="MacCallum I."/>
            <person name="Young S."/>
            <person name="Walker B.J."/>
            <person name="Lander E.S."/>
            <person name="Lindblad-Toh K."/>
        </authorList>
    </citation>
    <scope>NUCLEOTIDE SEQUENCE [LARGE SCALE GENOMIC DNA]</scope>
</reference>
<comment type="similarity">
    <text evidence="4 14">Belongs to the cytochrome P450 family.</text>
</comment>
<dbReference type="InterPro" id="IPR050182">
    <property type="entry name" value="Cytochrome_P450_fam2"/>
</dbReference>
<evidence type="ECO:0000313" key="17">
    <source>
        <dbReference type="Proteomes" id="UP000018468"/>
    </source>
</evidence>
<keyword evidence="12 15" id="KW-0472">Membrane</keyword>
<dbReference type="PANTHER" id="PTHR24300">
    <property type="entry name" value="CYTOCHROME P450 508A4-RELATED"/>
    <property type="match status" value="1"/>
</dbReference>